<accession>A0ABY7JPE6</accession>
<evidence type="ECO:0000313" key="4">
    <source>
        <dbReference type="Proteomes" id="UP001164187"/>
    </source>
</evidence>
<evidence type="ECO:0000313" key="3">
    <source>
        <dbReference type="EMBL" id="WAW14356.1"/>
    </source>
</evidence>
<proteinExistence type="predicted"/>
<keyword evidence="4" id="KW-1185">Reference proteome</keyword>
<dbReference type="Proteomes" id="UP001164187">
    <property type="component" value="Chromosome"/>
</dbReference>
<dbReference type="InterPro" id="IPR000073">
    <property type="entry name" value="AB_hydrolase_1"/>
</dbReference>
<dbReference type="PRINTS" id="PR00111">
    <property type="entry name" value="ABHYDROLASE"/>
</dbReference>
<dbReference type="Gene3D" id="3.40.50.1820">
    <property type="entry name" value="alpha/beta hydrolase"/>
    <property type="match status" value="1"/>
</dbReference>
<dbReference type="GO" id="GO:0016787">
    <property type="term" value="F:hydrolase activity"/>
    <property type="evidence" value="ECO:0007669"/>
    <property type="project" value="UniProtKB-KW"/>
</dbReference>
<sequence>MRIDNFYKVKGEGFPLVLLHGNGENHRYFIHQIRYFSKYYKVYAIDTRGHGKSPRGDELLSIDLFAEDLYYFFERNNIEKANILGFSDGGNIALSFAIKYPYMVNKLVLNGANMFEKGIISKVQRKIRKAYIVEKYTHTEEGYKRAEILNLMINSPNISIESINKLKIETLIILGTRDLIKKDHVMLMHRKLKNSVLEYVEGDHFVAYKNFKIFNEKVRKFLV</sequence>
<dbReference type="Pfam" id="PF00561">
    <property type="entry name" value="Abhydrolase_1"/>
    <property type="match status" value="1"/>
</dbReference>
<name>A0ABY7JPE6_9FIRM</name>
<dbReference type="RefSeq" id="WP_269311026.1">
    <property type="nucleotide sequence ID" value="NZ_CP114052.1"/>
</dbReference>
<evidence type="ECO:0000259" key="2">
    <source>
        <dbReference type="Pfam" id="PF00561"/>
    </source>
</evidence>
<evidence type="ECO:0000256" key="1">
    <source>
        <dbReference type="ARBA" id="ARBA00022801"/>
    </source>
</evidence>
<dbReference type="InterPro" id="IPR029058">
    <property type="entry name" value="AB_hydrolase_fold"/>
</dbReference>
<gene>
    <name evidence="3" type="ORF">O0R46_07035</name>
</gene>
<reference evidence="3" key="1">
    <citation type="submission" date="2022-12" db="EMBL/GenBank/DDBJ databases">
        <title>Peptostreptococcus.</title>
        <authorList>
            <person name="Lee S.H."/>
        </authorList>
    </citation>
    <scope>NUCLEOTIDE SEQUENCE</scope>
    <source>
        <strain evidence="3">CBA3647</strain>
    </source>
</reference>
<dbReference type="InterPro" id="IPR050266">
    <property type="entry name" value="AB_hydrolase_sf"/>
</dbReference>
<keyword evidence="1 3" id="KW-0378">Hydrolase</keyword>
<dbReference type="SUPFAM" id="SSF53474">
    <property type="entry name" value="alpha/beta-Hydrolases"/>
    <property type="match status" value="1"/>
</dbReference>
<organism evidence="3 4">
    <name type="scientific">Peptostreptococcus equinus</name>
    <dbReference type="NCBI Taxonomy" id="3003601"/>
    <lineage>
        <taxon>Bacteria</taxon>
        <taxon>Bacillati</taxon>
        <taxon>Bacillota</taxon>
        <taxon>Clostridia</taxon>
        <taxon>Peptostreptococcales</taxon>
        <taxon>Peptostreptococcaceae</taxon>
        <taxon>Peptostreptococcus</taxon>
    </lineage>
</organism>
<dbReference type="PANTHER" id="PTHR43798:SF31">
    <property type="entry name" value="AB HYDROLASE SUPERFAMILY PROTEIN YCLE"/>
    <property type="match status" value="1"/>
</dbReference>
<feature type="domain" description="AB hydrolase-1" evidence="2">
    <location>
        <begin position="15"/>
        <end position="114"/>
    </location>
</feature>
<dbReference type="PANTHER" id="PTHR43798">
    <property type="entry name" value="MONOACYLGLYCEROL LIPASE"/>
    <property type="match status" value="1"/>
</dbReference>
<dbReference type="EMBL" id="CP114052">
    <property type="protein sequence ID" value="WAW14356.1"/>
    <property type="molecule type" value="Genomic_DNA"/>
</dbReference>
<protein>
    <submittedName>
        <fullName evidence="3">Alpha/beta fold hydrolase</fullName>
    </submittedName>
</protein>